<dbReference type="Proteomes" id="UP001221328">
    <property type="component" value="Unassembled WGS sequence"/>
</dbReference>
<organism evidence="3 4">
    <name type="scientific">Streptomyces gilvifuscus</name>
    <dbReference type="NCBI Taxonomy" id="1550617"/>
    <lineage>
        <taxon>Bacteria</taxon>
        <taxon>Bacillati</taxon>
        <taxon>Actinomycetota</taxon>
        <taxon>Actinomycetes</taxon>
        <taxon>Kitasatosporales</taxon>
        <taxon>Streptomycetaceae</taxon>
        <taxon>Streptomyces</taxon>
    </lineage>
</organism>
<sequence>MLPALAVVVVAVCALAAALAAGYRAAGVGVPLAGVVLLLLITTVTVRRRRPGMRRRLGYYTPDELLELDTQGLALAVARMLRRDGWRVRLLPAPDRPRLCAQDRGGRQLEVVFRPVAEPLPDEDPPHPHHHRGNGQKPLQLIVHRGSFRARDVQWARRQGNTRLLDGTALRRWAEGTYFGELFSPGS</sequence>
<keyword evidence="4" id="KW-1185">Reference proteome</keyword>
<protein>
    <recommendedName>
        <fullName evidence="5">Restriction endonuclease</fullName>
    </recommendedName>
</protein>
<dbReference type="RefSeq" id="WP_200700276.1">
    <property type="nucleotide sequence ID" value="NZ_JAQOSK010000020.1"/>
</dbReference>
<evidence type="ECO:0000256" key="1">
    <source>
        <dbReference type="SAM" id="Phobius"/>
    </source>
</evidence>
<feature type="chain" id="PRO_5046704476" description="Restriction endonuclease" evidence="2">
    <location>
        <begin position="21"/>
        <end position="187"/>
    </location>
</feature>
<keyword evidence="1" id="KW-1133">Transmembrane helix</keyword>
<feature type="transmembrane region" description="Helical" evidence="1">
    <location>
        <begin position="30"/>
        <end position="46"/>
    </location>
</feature>
<accession>A0ABT5G6D7</accession>
<proteinExistence type="predicted"/>
<feature type="signal peptide" evidence="2">
    <location>
        <begin position="1"/>
        <end position="20"/>
    </location>
</feature>
<keyword evidence="2" id="KW-0732">Signal</keyword>
<dbReference type="EMBL" id="JAQOSK010000020">
    <property type="protein sequence ID" value="MDC2960176.1"/>
    <property type="molecule type" value="Genomic_DNA"/>
</dbReference>
<evidence type="ECO:0000313" key="4">
    <source>
        <dbReference type="Proteomes" id="UP001221328"/>
    </source>
</evidence>
<evidence type="ECO:0000313" key="3">
    <source>
        <dbReference type="EMBL" id="MDC2960176.1"/>
    </source>
</evidence>
<evidence type="ECO:0008006" key="5">
    <source>
        <dbReference type="Google" id="ProtNLM"/>
    </source>
</evidence>
<name>A0ABT5G6D7_9ACTN</name>
<keyword evidence="1" id="KW-0472">Membrane</keyword>
<keyword evidence="1" id="KW-0812">Transmembrane</keyword>
<evidence type="ECO:0000256" key="2">
    <source>
        <dbReference type="SAM" id="SignalP"/>
    </source>
</evidence>
<reference evidence="3 4" key="1">
    <citation type="journal article" date="2015" name="Int. J. Syst. Evol. Microbiol.">
        <title>Streptomyces gilvifuscus sp. nov., an actinomycete that produces antibacterial compounds isolated from soil.</title>
        <authorList>
            <person name="Nguyen T.M."/>
            <person name="Kim J."/>
        </authorList>
    </citation>
    <scope>NUCLEOTIDE SEQUENCE [LARGE SCALE GENOMIC DNA]</scope>
    <source>
        <strain evidence="3 4">T113</strain>
    </source>
</reference>
<gene>
    <name evidence="3" type="ORF">PO587_37690</name>
</gene>
<comment type="caution">
    <text evidence="3">The sequence shown here is derived from an EMBL/GenBank/DDBJ whole genome shotgun (WGS) entry which is preliminary data.</text>
</comment>